<sequence length="80" mass="9134">MDFFTPWKPNLPLFLPLKKSLIYTFSLFPMEINSLWKIQALTIKVIITQHTVLTKHCSTIHATAGCQNRQACQTSKAKVT</sequence>
<dbReference type="AlphaFoldDB" id="A0A8R7QSC8"/>
<organism evidence="1 2">
    <name type="scientific">Triticum urartu</name>
    <name type="common">Red wild einkorn</name>
    <name type="synonym">Crithodium urartu</name>
    <dbReference type="NCBI Taxonomy" id="4572"/>
    <lineage>
        <taxon>Eukaryota</taxon>
        <taxon>Viridiplantae</taxon>
        <taxon>Streptophyta</taxon>
        <taxon>Embryophyta</taxon>
        <taxon>Tracheophyta</taxon>
        <taxon>Spermatophyta</taxon>
        <taxon>Magnoliopsida</taxon>
        <taxon>Liliopsida</taxon>
        <taxon>Poales</taxon>
        <taxon>Poaceae</taxon>
        <taxon>BOP clade</taxon>
        <taxon>Pooideae</taxon>
        <taxon>Triticodae</taxon>
        <taxon>Triticeae</taxon>
        <taxon>Triticinae</taxon>
        <taxon>Triticum</taxon>
    </lineage>
</organism>
<dbReference type="Gramene" id="TuG1812G0600002147.01.T01">
    <property type="protein sequence ID" value="TuG1812G0600002147.01.T01.cds312292"/>
    <property type="gene ID" value="TuG1812G0600002147.01"/>
</dbReference>
<dbReference type="Proteomes" id="UP000015106">
    <property type="component" value="Chromosome 6"/>
</dbReference>
<proteinExistence type="predicted"/>
<evidence type="ECO:0000313" key="1">
    <source>
        <dbReference type="EnsemblPlants" id="TuG1812G0600002147.01.T01.cds312292"/>
    </source>
</evidence>
<reference evidence="1" key="2">
    <citation type="submission" date="2018-03" db="EMBL/GenBank/DDBJ databases">
        <title>The Triticum urartu genome reveals the dynamic nature of wheat genome evolution.</title>
        <authorList>
            <person name="Ling H."/>
            <person name="Ma B."/>
            <person name="Shi X."/>
            <person name="Liu H."/>
            <person name="Dong L."/>
            <person name="Sun H."/>
            <person name="Cao Y."/>
            <person name="Gao Q."/>
            <person name="Zheng S."/>
            <person name="Li Y."/>
            <person name="Yu Y."/>
            <person name="Du H."/>
            <person name="Qi M."/>
            <person name="Li Y."/>
            <person name="Yu H."/>
            <person name="Cui Y."/>
            <person name="Wang N."/>
            <person name="Chen C."/>
            <person name="Wu H."/>
            <person name="Zhao Y."/>
            <person name="Zhang J."/>
            <person name="Li Y."/>
            <person name="Zhou W."/>
            <person name="Zhang B."/>
            <person name="Hu W."/>
            <person name="Eijk M."/>
            <person name="Tang J."/>
            <person name="Witsenboer H."/>
            <person name="Zhao S."/>
            <person name="Li Z."/>
            <person name="Zhang A."/>
            <person name="Wang D."/>
            <person name="Liang C."/>
        </authorList>
    </citation>
    <scope>NUCLEOTIDE SEQUENCE [LARGE SCALE GENOMIC DNA]</scope>
    <source>
        <strain evidence="1">cv. G1812</strain>
    </source>
</reference>
<name>A0A8R7QSC8_TRIUA</name>
<dbReference type="EnsemblPlants" id="TuG1812G0600002147.01.T01">
    <property type="protein sequence ID" value="TuG1812G0600002147.01.T01.cds312292"/>
    <property type="gene ID" value="TuG1812G0600002147.01"/>
</dbReference>
<protein>
    <submittedName>
        <fullName evidence="1">Uncharacterized protein</fullName>
    </submittedName>
</protein>
<reference evidence="2" key="1">
    <citation type="journal article" date="2013" name="Nature">
        <title>Draft genome of the wheat A-genome progenitor Triticum urartu.</title>
        <authorList>
            <person name="Ling H.Q."/>
            <person name="Zhao S."/>
            <person name="Liu D."/>
            <person name="Wang J."/>
            <person name="Sun H."/>
            <person name="Zhang C."/>
            <person name="Fan H."/>
            <person name="Li D."/>
            <person name="Dong L."/>
            <person name="Tao Y."/>
            <person name="Gao C."/>
            <person name="Wu H."/>
            <person name="Li Y."/>
            <person name="Cui Y."/>
            <person name="Guo X."/>
            <person name="Zheng S."/>
            <person name="Wang B."/>
            <person name="Yu K."/>
            <person name="Liang Q."/>
            <person name="Yang W."/>
            <person name="Lou X."/>
            <person name="Chen J."/>
            <person name="Feng M."/>
            <person name="Jian J."/>
            <person name="Zhang X."/>
            <person name="Luo G."/>
            <person name="Jiang Y."/>
            <person name="Liu J."/>
            <person name="Wang Z."/>
            <person name="Sha Y."/>
            <person name="Zhang B."/>
            <person name="Wu H."/>
            <person name="Tang D."/>
            <person name="Shen Q."/>
            <person name="Xue P."/>
            <person name="Zou S."/>
            <person name="Wang X."/>
            <person name="Liu X."/>
            <person name="Wang F."/>
            <person name="Yang Y."/>
            <person name="An X."/>
            <person name="Dong Z."/>
            <person name="Zhang K."/>
            <person name="Zhang X."/>
            <person name="Luo M.C."/>
            <person name="Dvorak J."/>
            <person name="Tong Y."/>
            <person name="Wang J."/>
            <person name="Yang H."/>
            <person name="Li Z."/>
            <person name="Wang D."/>
            <person name="Zhang A."/>
            <person name="Wang J."/>
        </authorList>
    </citation>
    <scope>NUCLEOTIDE SEQUENCE</scope>
    <source>
        <strain evidence="2">cv. G1812</strain>
    </source>
</reference>
<evidence type="ECO:0000313" key="2">
    <source>
        <dbReference type="Proteomes" id="UP000015106"/>
    </source>
</evidence>
<accession>A0A8R7QSC8</accession>
<reference evidence="1" key="3">
    <citation type="submission" date="2022-06" db="UniProtKB">
        <authorList>
            <consortium name="EnsemblPlants"/>
        </authorList>
    </citation>
    <scope>IDENTIFICATION</scope>
</reference>
<keyword evidence="2" id="KW-1185">Reference proteome</keyword>